<dbReference type="GO" id="GO:0004308">
    <property type="term" value="F:exo-alpha-sialidase activity"/>
    <property type="evidence" value="ECO:0007669"/>
    <property type="project" value="UniProtKB-EC"/>
</dbReference>
<dbReference type="InterPro" id="IPR036278">
    <property type="entry name" value="Sialidase_sf"/>
</dbReference>
<dbReference type="InterPro" id="IPR011040">
    <property type="entry name" value="Sialidase"/>
</dbReference>
<gene>
    <name evidence="3" type="ORF">ACFOS1_09850</name>
</gene>
<evidence type="ECO:0000313" key="4">
    <source>
        <dbReference type="Proteomes" id="UP001595793"/>
    </source>
</evidence>
<dbReference type="Pfam" id="PF01261">
    <property type="entry name" value="AP_endonuc_2"/>
    <property type="match status" value="1"/>
</dbReference>
<evidence type="ECO:0000259" key="2">
    <source>
        <dbReference type="Pfam" id="PF13088"/>
    </source>
</evidence>
<comment type="caution">
    <text evidence="3">The sequence shown here is derived from an EMBL/GenBank/DDBJ whole genome shotgun (WGS) entry which is preliminary data.</text>
</comment>
<dbReference type="PANTHER" id="PTHR43752:SF2">
    <property type="entry name" value="BNR_ASP-BOX REPEAT FAMILY PROTEIN"/>
    <property type="match status" value="1"/>
</dbReference>
<proteinExistence type="predicted"/>
<name>A0ABV8H6X7_9FLAO</name>
<keyword evidence="3" id="KW-0378">Hydrolase</keyword>
<feature type="domain" description="Xylose isomerase-like TIM barrel" evidence="1">
    <location>
        <begin position="404"/>
        <end position="643"/>
    </location>
</feature>
<dbReference type="Proteomes" id="UP001595793">
    <property type="component" value="Unassembled WGS sequence"/>
</dbReference>
<dbReference type="SUPFAM" id="SSF50939">
    <property type="entry name" value="Sialidases"/>
    <property type="match status" value="1"/>
</dbReference>
<dbReference type="PANTHER" id="PTHR43752">
    <property type="entry name" value="BNR/ASP-BOX REPEAT FAMILY PROTEIN"/>
    <property type="match status" value="1"/>
</dbReference>
<keyword evidence="3" id="KW-0326">Glycosidase</keyword>
<dbReference type="Gene3D" id="2.120.10.10">
    <property type="match status" value="1"/>
</dbReference>
<reference evidence="4" key="1">
    <citation type="journal article" date="2019" name="Int. J. Syst. Evol. Microbiol.">
        <title>The Global Catalogue of Microorganisms (GCM) 10K type strain sequencing project: providing services to taxonomists for standard genome sequencing and annotation.</title>
        <authorList>
            <consortium name="The Broad Institute Genomics Platform"/>
            <consortium name="The Broad Institute Genome Sequencing Center for Infectious Disease"/>
            <person name="Wu L."/>
            <person name="Ma J."/>
        </authorList>
    </citation>
    <scope>NUCLEOTIDE SEQUENCE [LARGE SCALE GENOMIC DNA]</scope>
    <source>
        <strain evidence="4">CECT 9128</strain>
    </source>
</reference>
<dbReference type="InterPro" id="IPR013022">
    <property type="entry name" value="Xyl_isomerase-like_TIM-brl"/>
</dbReference>
<dbReference type="Gene3D" id="3.20.20.150">
    <property type="entry name" value="Divalent-metal-dependent TIM barrel enzymes"/>
    <property type="match status" value="1"/>
</dbReference>
<evidence type="ECO:0000259" key="1">
    <source>
        <dbReference type="Pfam" id="PF01261"/>
    </source>
</evidence>
<evidence type="ECO:0000313" key="3">
    <source>
        <dbReference type="EMBL" id="MFC4027705.1"/>
    </source>
</evidence>
<dbReference type="PROSITE" id="PS51257">
    <property type="entry name" value="PROKAR_LIPOPROTEIN"/>
    <property type="match status" value="1"/>
</dbReference>
<dbReference type="CDD" id="cd15482">
    <property type="entry name" value="Sialidase_non-viral"/>
    <property type="match status" value="1"/>
</dbReference>
<protein>
    <submittedName>
        <fullName evidence="3">Exo-alpha-sialidase</fullName>
        <ecNumber evidence="3">3.2.1.18</ecNumber>
    </submittedName>
</protein>
<accession>A0ABV8H6X7</accession>
<dbReference type="RefSeq" id="WP_290233510.1">
    <property type="nucleotide sequence ID" value="NZ_JAUFPZ010000002.1"/>
</dbReference>
<organism evidence="3 4">
    <name type="scientific">Zunongwangia endophytica</name>
    <dbReference type="NCBI Taxonomy" id="1808945"/>
    <lineage>
        <taxon>Bacteria</taxon>
        <taxon>Pseudomonadati</taxon>
        <taxon>Bacteroidota</taxon>
        <taxon>Flavobacteriia</taxon>
        <taxon>Flavobacteriales</taxon>
        <taxon>Flavobacteriaceae</taxon>
        <taxon>Zunongwangia</taxon>
    </lineage>
</organism>
<feature type="domain" description="Sialidase" evidence="2">
    <location>
        <begin position="73"/>
        <end position="348"/>
    </location>
</feature>
<sequence>MNMRTYRILVSLLVLALLISCRDKENNRDIANKEKIKVEEKTWKEGIVSEEFIYKTASYPSAHAATIEETTSGDLIAAWFGGTHERNPDVGIWVSKRTNNGWTEGMEVANGVINDTLRYPSWNPVLYQIPDGDLLLFYKVGPHPSSWWGMLKRSSNGGETWSEAEELPEGYLGPIKNKPVLLKNGKLILPSSVEGNGWNLRMESTSDFGKTWNRTDTIPNGKKDIQAIQPSILVHENGKLQAIGRTKNRALFTTWSEDNGQTWSEVDLLSVPNNNSGTDAVTLENGKHALIYNHVLPSGDNYKGKRSPLNLAISEDGINWEAALVLEDSKISQYSYPAIIQGSDGMLHAVYTWRRQRIKYVKIDPEKLVTFPIENGEWPGPVQERYKIGVCDWMILKRQKLSAFELAEEIGADGIELDMGSLGNRDTFESKLNDPKEREKFLNKSDSTGVEISSIAMSGFYAQSFAERPTVKQMVGDCIKTMKNMHVQVAYLPLGVTGDLKKYPELRPAIVERLRWAGEQVNDIDGVIAVETSLSASEEKELLEEIGNKNIKISFNFSKAVENGWDISKELKTLGRDNIAQIHASTTDGVWLENNESVDLPKIKETLDNMYWKGWLIVERSRDTTMVRDVKGNYGANVKYLQKVFQEKQK</sequence>
<dbReference type="InterPro" id="IPR036237">
    <property type="entry name" value="Xyl_isomerase-like_sf"/>
</dbReference>
<dbReference type="EC" id="3.2.1.18" evidence="3"/>
<dbReference type="SUPFAM" id="SSF51658">
    <property type="entry name" value="Xylose isomerase-like"/>
    <property type="match status" value="1"/>
</dbReference>
<keyword evidence="4" id="KW-1185">Reference proteome</keyword>
<dbReference type="EMBL" id="JBHSAS010000006">
    <property type="protein sequence ID" value="MFC4027705.1"/>
    <property type="molecule type" value="Genomic_DNA"/>
</dbReference>
<dbReference type="Pfam" id="PF13088">
    <property type="entry name" value="BNR_2"/>
    <property type="match status" value="1"/>
</dbReference>